<evidence type="ECO:0000256" key="9">
    <source>
        <dbReference type="ARBA" id="ARBA00023224"/>
    </source>
</evidence>
<organism evidence="11 12">
    <name type="scientific">Ooceraea biroi</name>
    <name type="common">Clonal raider ant</name>
    <name type="synonym">Cerapachys biroi</name>
    <dbReference type="NCBI Taxonomy" id="2015173"/>
    <lineage>
        <taxon>Eukaryota</taxon>
        <taxon>Metazoa</taxon>
        <taxon>Ecdysozoa</taxon>
        <taxon>Arthropoda</taxon>
        <taxon>Hexapoda</taxon>
        <taxon>Insecta</taxon>
        <taxon>Pterygota</taxon>
        <taxon>Neoptera</taxon>
        <taxon>Endopterygota</taxon>
        <taxon>Hymenoptera</taxon>
        <taxon>Apocrita</taxon>
        <taxon>Aculeata</taxon>
        <taxon>Formicoidea</taxon>
        <taxon>Formicidae</taxon>
        <taxon>Dorylinae</taxon>
        <taxon>Ooceraea</taxon>
    </lineage>
</organism>
<dbReference type="EMBL" id="KK107673">
    <property type="protein sequence ID" value="EZA48138.1"/>
    <property type="molecule type" value="Genomic_DNA"/>
</dbReference>
<evidence type="ECO:0000256" key="2">
    <source>
        <dbReference type="ARBA" id="ARBA00022475"/>
    </source>
</evidence>
<dbReference type="GO" id="GO:0005886">
    <property type="term" value="C:plasma membrane"/>
    <property type="evidence" value="ECO:0007669"/>
    <property type="project" value="UniProtKB-SubCell"/>
</dbReference>
<evidence type="ECO:0000256" key="1">
    <source>
        <dbReference type="ARBA" id="ARBA00004651"/>
    </source>
</evidence>
<evidence type="ECO:0000256" key="7">
    <source>
        <dbReference type="ARBA" id="ARBA00023136"/>
    </source>
</evidence>
<dbReference type="GO" id="GO:0007165">
    <property type="term" value="P:signal transduction"/>
    <property type="evidence" value="ECO:0007669"/>
    <property type="project" value="UniProtKB-KW"/>
</dbReference>
<gene>
    <name evidence="11" type="ORF">X777_14320</name>
</gene>
<evidence type="ECO:0000256" key="6">
    <source>
        <dbReference type="ARBA" id="ARBA00022989"/>
    </source>
</evidence>
<keyword evidence="7 10" id="KW-0472">Membrane</keyword>
<dbReference type="Proteomes" id="UP000053097">
    <property type="component" value="Unassembled WGS sequence"/>
</dbReference>
<keyword evidence="2" id="KW-1003">Cell membrane</keyword>
<name>A0A026VWI7_OOCBI</name>
<protein>
    <recommendedName>
        <fullName evidence="13">Odorant receptor</fullName>
    </recommendedName>
</protein>
<keyword evidence="12" id="KW-1185">Reference proteome</keyword>
<evidence type="ECO:0000256" key="10">
    <source>
        <dbReference type="SAM" id="Phobius"/>
    </source>
</evidence>
<dbReference type="GO" id="GO:0005549">
    <property type="term" value="F:odorant binding"/>
    <property type="evidence" value="ECO:0007669"/>
    <property type="project" value="InterPro"/>
</dbReference>
<feature type="transmembrane region" description="Helical" evidence="10">
    <location>
        <begin position="34"/>
        <end position="64"/>
    </location>
</feature>
<comment type="subcellular location">
    <subcellularLocation>
        <location evidence="1">Cell membrane</location>
        <topology evidence="1">Multi-pass membrane protein</topology>
    </subcellularLocation>
</comment>
<evidence type="ECO:0000256" key="5">
    <source>
        <dbReference type="ARBA" id="ARBA00022725"/>
    </source>
</evidence>
<evidence type="ECO:0000256" key="3">
    <source>
        <dbReference type="ARBA" id="ARBA00022606"/>
    </source>
</evidence>
<sequence>MICIQTQDFNINRILLLLIGLWPYQRSKMVHFQVILFFGIMACSVILQAITLCGLLIFISLTIWPRIIDIDIVLLINDSQPCHARHAIITEYFLDEERYFYLVLLQMYVTFFIGGFTMTATGTMLLGYIKYICGMFKIASYRIEQAMQINIFDRIYLRDKAEIHKEIIRAVDIHCKAMEFANFLISNFQDTFVMSQLFNVLCLSLNLYCVFQADSFKDNVDEFLLHFMLANGIFVYSFVANYAGQEIIDHYNYIFSAACNIQWYVAPLRTQKLILFLLQRGNTIFNLRIAGVFTGSFECFATMTKQAISYFTVIYSTQQ</sequence>
<dbReference type="PANTHER" id="PTHR21137:SF35">
    <property type="entry name" value="ODORANT RECEPTOR 19A-RELATED"/>
    <property type="match status" value="1"/>
</dbReference>
<keyword evidence="6 10" id="KW-1133">Transmembrane helix</keyword>
<evidence type="ECO:0000256" key="4">
    <source>
        <dbReference type="ARBA" id="ARBA00022692"/>
    </source>
</evidence>
<accession>A0A026VWI7</accession>
<evidence type="ECO:0008006" key="13">
    <source>
        <dbReference type="Google" id="ProtNLM"/>
    </source>
</evidence>
<keyword evidence="9" id="KW-0807">Transducer</keyword>
<reference evidence="11 12" key="1">
    <citation type="journal article" date="2014" name="Curr. Biol.">
        <title>The genome of the clonal raider ant Cerapachys biroi.</title>
        <authorList>
            <person name="Oxley P.R."/>
            <person name="Ji L."/>
            <person name="Fetter-Pruneda I."/>
            <person name="McKenzie S.K."/>
            <person name="Li C."/>
            <person name="Hu H."/>
            <person name="Zhang G."/>
            <person name="Kronauer D.J."/>
        </authorList>
    </citation>
    <scope>NUCLEOTIDE SEQUENCE [LARGE SCALE GENOMIC DNA]</scope>
</reference>
<dbReference type="Pfam" id="PF02949">
    <property type="entry name" value="7tm_6"/>
    <property type="match status" value="1"/>
</dbReference>
<keyword evidence="4 10" id="KW-0812">Transmembrane</keyword>
<proteinExistence type="predicted"/>
<evidence type="ECO:0000313" key="12">
    <source>
        <dbReference type="Proteomes" id="UP000053097"/>
    </source>
</evidence>
<dbReference type="InterPro" id="IPR004117">
    <property type="entry name" value="7tm6_olfct_rcpt"/>
</dbReference>
<evidence type="ECO:0000256" key="8">
    <source>
        <dbReference type="ARBA" id="ARBA00023170"/>
    </source>
</evidence>
<dbReference type="OrthoDB" id="7530072at2759"/>
<keyword evidence="3" id="KW-0716">Sensory transduction</keyword>
<keyword evidence="8" id="KW-0675">Receptor</keyword>
<feature type="transmembrane region" description="Helical" evidence="10">
    <location>
        <begin position="223"/>
        <end position="243"/>
    </location>
</feature>
<feature type="transmembrane region" description="Helical" evidence="10">
    <location>
        <begin position="99"/>
        <end position="129"/>
    </location>
</feature>
<keyword evidence="5" id="KW-0552">Olfaction</keyword>
<dbReference type="PANTHER" id="PTHR21137">
    <property type="entry name" value="ODORANT RECEPTOR"/>
    <property type="match status" value="1"/>
</dbReference>
<feature type="transmembrane region" description="Helical" evidence="10">
    <location>
        <begin position="192"/>
        <end position="211"/>
    </location>
</feature>
<dbReference type="GO" id="GO:0004984">
    <property type="term" value="F:olfactory receptor activity"/>
    <property type="evidence" value="ECO:0007669"/>
    <property type="project" value="InterPro"/>
</dbReference>
<evidence type="ECO:0000313" key="11">
    <source>
        <dbReference type="EMBL" id="EZA48138.1"/>
    </source>
</evidence>
<dbReference type="AlphaFoldDB" id="A0A026VWI7"/>